<accession>A0A225BBA9</accession>
<keyword evidence="2" id="KW-1185">Reference proteome</keyword>
<dbReference type="RefSeq" id="XP_020124827.1">
    <property type="nucleotide sequence ID" value="XM_020260138.1"/>
</dbReference>
<dbReference type="AlphaFoldDB" id="A0A225BBA9"/>
<dbReference type="EMBL" id="LFMY01000001">
    <property type="protein sequence ID" value="OKL64706.1"/>
    <property type="molecule type" value="Genomic_DNA"/>
</dbReference>
<gene>
    <name evidence="1" type="ORF">UA08_00342</name>
</gene>
<dbReference type="Proteomes" id="UP000214365">
    <property type="component" value="Unassembled WGS sequence"/>
</dbReference>
<protein>
    <submittedName>
        <fullName evidence="1">Uncharacterized protein</fullName>
    </submittedName>
</protein>
<name>A0A225BBA9_TALAT</name>
<evidence type="ECO:0000313" key="2">
    <source>
        <dbReference type="Proteomes" id="UP000214365"/>
    </source>
</evidence>
<dbReference type="GeneID" id="31000097"/>
<comment type="caution">
    <text evidence="1">The sequence shown here is derived from an EMBL/GenBank/DDBJ whole genome shotgun (WGS) entry which is preliminary data.</text>
</comment>
<evidence type="ECO:0000313" key="1">
    <source>
        <dbReference type="EMBL" id="OKL64706.1"/>
    </source>
</evidence>
<sequence length="81" mass="8948">MLVVLNGRIGSSYNTNWRGKQVDERFEVEIKFAASGCKLSVLAGSCALHTSRAKKRTLKAAWKRKIIAVETLVLDEGPTMP</sequence>
<organism evidence="1 2">
    <name type="scientific">Talaromyces atroroseus</name>
    <dbReference type="NCBI Taxonomy" id="1441469"/>
    <lineage>
        <taxon>Eukaryota</taxon>
        <taxon>Fungi</taxon>
        <taxon>Dikarya</taxon>
        <taxon>Ascomycota</taxon>
        <taxon>Pezizomycotina</taxon>
        <taxon>Eurotiomycetes</taxon>
        <taxon>Eurotiomycetidae</taxon>
        <taxon>Eurotiales</taxon>
        <taxon>Trichocomaceae</taxon>
        <taxon>Talaromyces</taxon>
        <taxon>Talaromyces sect. Trachyspermi</taxon>
    </lineage>
</organism>
<reference evidence="1 2" key="1">
    <citation type="submission" date="2015-06" db="EMBL/GenBank/DDBJ databases">
        <title>Talaromyces atroroseus IBT 11181 draft genome.</title>
        <authorList>
            <person name="Rasmussen K.B."/>
            <person name="Rasmussen S."/>
            <person name="Petersen B."/>
            <person name="Sicheritz-Ponten T."/>
            <person name="Mortensen U.H."/>
            <person name="Thrane U."/>
        </authorList>
    </citation>
    <scope>NUCLEOTIDE SEQUENCE [LARGE SCALE GENOMIC DNA]</scope>
    <source>
        <strain evidence="1 2">IBT 11181</strain>
    </source>
</reference>
<proteinExistence type="predicted"/>